<feature type="region of interest" description="Disordered" evidence="1">
    <location>
        <begin position="1"/>
        <end position="26"/>
    </location>
</feature>
<dbReference type="AlphaFoldDB" id="A0A0F9TE49"/>
<dbReference type="EMBL" id="LAZR01000278">
    <property type="protein sequence ID" value="KKN77469.1"/>
    <property type="molecule type" value="Genomic_DNA"/>
</dbReference>
<evidence type="ECO:0000256" key="1">
    <source>
        <dbReference type="SAM" id="MobiDB-lite"/>
    </source>
</evidence>
<gene>
    <name evidence="2" type="ORF">LCGC14_0360280</name>
</gene>
<accession>A0A0F9TE49</accession>
<evidence type="ECO:0000313" key="2">
    <source>
        <dbReference type="EMBL" id="KKN77469.1"/>
    </source>
</evidence>
<reference evidence="2" key="1">
    <citation type="journal article" date="2015" name="Nature">
        <title>Complex archaea that bridge the gap between prokaryotes and eukaryotes.</title>
        <authorList>
            <person name="Spang A."/>
            <person name="Saw J.H."/>
            <person name="Jorgensen S.L."/>
            <person name="Zaremba-Niedzwiedzka K."/>
            <person name="Martijn J."/>
            <person name="Lind A.E."/>
            <person name="van Eijk R."/>
            <person name="Schleper C."/>
            <person name="Guy L."/>
            <person name="Ettema T.J."/>
        </authorList>
    </citation>
    <scope>NUCLEOTIDE SEQUENCE</scope>
</reference>
<organism evidence="2">
    <name type="scientific">marine sediment metagenome</name>
    <dbReference type="NCBI Taxonomy" id="412755"/>
    <lineage>
        <taxon>unclassified sequences</taxon>
        <taxon>metagenomes</taxon>
        <taxon>ecological metagenomes</taxon>
    </lineage>
</organism>
<protein>
    <submittedName>
        <fullName evidence="2">Uncharacterized protein</fullName>
    </submittedName>
</protein>
<comment type="caution">
    <text evidence="2">The sequence shown here is derived from an EMBL/GenBank/DDBJ whole genome shotgun (WGS) entry which is preliminary data.</text>
</comment>
<sequence length="45" mass="5050">MKRKRKNTTGSLTIRQAKGLLNNPPKDLPADVKDLLNTMRKCGVK</sequence>
<proteinExistence type="predicted"/>
<name>A0A0F9TE49_9ZZZZ</name>